<comment type="caution">
    <text evidence="1">The sequence shown here is derived from an EMBL/GenBank/DDBJ whole genome shotgun (WGS) entry which is preliminary data.</text>
</comment>
<reference evidence="1" key="1">
    <citation type="submission" date="2022-03" db="EMBL/GenBank/DDBJ databases">
        <title>Genomic analyses of argali, domestic sheep and their hybrids provide insights into chromosomal evolution, heterosis and genetic basis of agronomic traits.</title>
        <authorList>
            <person name="Li M."/>
        </authorList>
    </citation>
    <scope>NUCLEOTIDE SEQUENCE</scope>
    <source>
        <strain evidence="1">F1 hybrid</strain>
    </source>
</reference>
<protein>
    <submittedName>
        <fullName evidence="1">Uncharacterized protein</fullName>
    </submittedName>
</protein>
<organism evidence="1 2">
    <name type="scientific">Ovis ammon polii x Ovis aries</name>
    <dbReference type="NCBI Taxonomy" id="2918886"/>
    <lineage>
        <taxon>Eukaryota</taxon>
        <taxon>Metazoa</taxon>
        <taxon>Chordata</taxon>
        <taxon>Craniata</taxon>
        <taxon>Vertebrata</taxon>
        <taxon>Euteleostomi</taxon>
        <taxon>Mammalia</taxon>
        <taxon>Eutheria</taxon>
        <taxon>Laurasiatheria</taxon>
        <taxon>Artiodactyla</taxon>
        <taxon>Ruminantia</taxon>
        <taxon>Pecora</taxon>
        <taxon>Bovidae</taxon>
        <taxon>Caprinae</taxon>
        <taxon>Ovis</taxon>
    </lineage>
</organism>
<sequence length="674" mass="78452">MQFSRRSVREQFVELGDYFSQDALRDRWPPAQGLVGNVVLLLRDFGRLVLELYLKFHLFRMKQIICDSEYCLGNACSMVPSLPVRSFLSFAEAGKLLVVPMDGSHWFTMRSVVEKLSQRGHEIVLVIPEVSWHLSNSSNITIKTYHTAYTLEDLNVAFRKFSDFQWKVRPQSLLPMLISSENTIFDYFFSRCKSLFEDKKLVKYLEESSFDAVFLDPFDMCGLIIAKYLSLPSVIFTRGVFCHYFEEGTQSPMALSYVPRAFLAFSDAMTFEQRVWNLIRHIEERLFCPYFYKNVEEIASQILQTPVTTSELFSQTSIWLLRNDFVLDYPRPVMPNVVFISGINCQKLNQKPLSESHALPCLLWLSKVLRELRPDDKVSVAVFFLALWGFALGDRLLVVPQDGSHWLSMKDITERLSEKGHEIVVVVPKVNLLLQESKHYTRRIHPVPYDQEELEARYRSFGKHHFSPRWLVTAPMVEYRNNMIVINMYFLNCQSLLRHSDTLRFLRESKFDALFTDPALPCGVILAEYLNLPSVYLFRGFPCALENTFTRTPSPLSYVPRYYTQFSDKMTFLQRVANFLVSYLENILLYALYSKYEDLAEEVLGRQVHLPALYQKASIWLLRYDFVFEYPRPVMPNMVFIGGSSCKKQGILPRVLGVVTGELNPKRKQKFQRG</sequence>
<name>A0ACB9VMB9_9CETA</name>
<proteinExistence type="predicted"/>
<accession>A0ACB9VMB9</accession>
<evidence type="ECO:0000313" key="1">
    <source>
        <dbReference type="EMBL" id="KAI4591184.1"/>
    </source>
</evidence>
<dbReference type="EMBL" id="CM043026">
    <property type="protein sequence ID" value="KAI4591184.1"/>
    <property type="molecule type" value="Genomic_DNA"/>
</dbReference>
<gene>
    <name evidence="1" type="ORF">MJG53_002233</name>
</gene>
<dbReference type="Proteomes" id="UP001057279">
    <property type="component" value="Linkage Group LG01"/>
</dbReference>
<evidence type="ECO:0000313" key="2">
    <source>
        <dbReference type="Proteomes" id="UP001057279"/>
    </source>
</evidence>
<keyword evidence="2" id="KW-1185">Reference proteome</keyword>